<dbReference type="AlphaFoldDB" id="A0A8J3DAZ0"/>
<evidence type="ECO:0000313" key="1">
    <source>
        <dbReference type="EMBL" id="GHB76734.1"/>
    </source>
</evidence>
<accession>A0A8J3DAZ0</accession>
<dbReference type="Proteomes" id="UP000598271">
    <property type="component" value="Unassembled WGS sequence"/>
</dbReference>
<name>A0A8J3DAZ0_9BACT</name>
<protein>
    <recommendedName>
        <fullName evidence="3">Late embryogenesis abundant protein LEA-2 subgroup domain-containing protein</fullName>
    </recommendedName>
</protein>
<evidence type="ECO:0000313" key="2">
    <source>
        <dbReference type="Proteomes" id="UP000598271"/>
    </source>
</evidence>
<dbReference type="Gene3D" id="2.60.40.1820">
    <property type="match status" value="1"/>
</dbReference>
<sequence length="209" mass="22994">MKKITATLGLLTLALFLTQCGVSNQIKEAKTFGDCRYAISSVDSIFLAGTDVREFRNIKSVKDLDPTKYPQLGLALLRKKVPLDLRVNLDIVNPTNRLAAINQLEYIVLLSKSEVFKGVLNRRIEVYPGTGSTQVPVQLSTNAYDLIANDQTRDSFVAMIQSLSGKDDSKPAVLTVKIKPTLAVGDKAVNYPGYITFEQEITPNMVIGK</sequence>
<proteinExistence type="predicted"/>
<evidence type="ECO:0008006" key="3">
    <source>
        <dbReference type="Google" id="ProtNLM"/>
    </source>
</evidence>
<dbReference type="RefSeq" id="WP_189565657.1">
    <property type="nucleotide sequence ID" value="NZ_BMXF01000003.1"/>
</dbReference>
<comment type="caution">
    <text evidence="1">The sequence shown here is derived from an EMBL/GenBank/DDBJ whole genome shotgun (WGS) entry which is preliminary data.</text>
</comment>
<keyword evidence="2" id="KW-1185">Reference proteome</keyword>
<dbReference type="EMBL" id="BMXF01000003">
    <property type="protein sequence ID" value="GHB76734.1"/>
    <property type="molecule type" value="Genomic_DNA"/>
</dbReference>
<reference evidence="1 2" key="1">
    <citation type="journal article" date="2014" name="Int. J. Syst. Evol. Microbiol.">
        <title>Complete genome sequence of Corynebacterium casei LMG S-19264T (=DSM 44701T), isolated from a smear-ripened cheese.</title>
        <authorList>
            <consortium name="US DOE Joint Genome Institute (JGI-PGF)"/>
            <person name="Walter F."/>
            <person name="Albersmeier A."/>
            <person name="Kalinowski J."/>
            <person name="Ruckert C."/>
        </authorList>
    </citation>
    <scope>NUCLEOTIDE SEQUENCE [LARGE SCALE GENOMIC DNA]</scope>
    <source>
        <strain evidence="1 2">KCTC 12866</strain>
    </source>
</reference>
<gene>
    <name evidence="1" type="ORF">GCM10007390_33380</name>
</gene>
<organism evidence="1 2">
    <name type="scientific">Persicitalea jodogahamensis</name>
    <dbReference type="NCBI Taxonomy" id="402147"/>
    <lineage>
        <taxon>Bacteria</taxon>
        <taxon>Pseudomonadati</taxon>
        <taxon>Bacteroidota</taxon>
        <taxon>Cytophagia</taxon>
        <taxon>Cytophagales</taxon>
        <taxon>Spirosomataceae</taxon>
        <taxon>Persicitalea</taxon>
    </lineage>
</organism>